<evidence type="ECO:0000256" key="3">
    <source>
        <dbReference type="ARBA" id="ARBA00022679"/>
    </source>
</evidence>
<keyword evidence="2" id="KW-0762">Sugar transport</keyword>
<evidence type="ECO:0000313" key="9">
    <source>
        <dbReference type="Proteomes" id="UP001454086"/>
    </source>
</evidence>
<keyword evidence="3" id="KW-0808">Transferase</keyword>
<dbReference type="RefSeq" id="WP_349118357.1">
    <property type="nucleotide sequence ID" value="NZ_JBBMFM010000063.1"/>
</dbReference>
<dbReference type="CDD" id="cd00212">
    <property type="entry name" value="PTS_IIB_glc"/>
    <property type="match status" value="1"/>
</dbReference>
<keyword evidence="5" id="KW-0418">Kinase</keyword>
<dbReference type="EMBL" id="JBBMFM010000063">
    <property type="protein sequence ID" value="MEQ2426463.1"/>
    <property type="molecule type" value="Genomic_DNA"/>
</dbReference>
<dbReference type="SUPFAM" id="SSF55604">
    <property type="entry name" value="Glucose permease domain IIB"/>
    <property type="match status" value="1"/>
</dbReference>
<evidence type="ECO:0000313" key="8">
    <source>
        <dbReference type="EMBL" id="MEQ2426463.1"/>
    </source>
</evidence>
<feature type="active site" description="Phosphocysteine intermediate; for EIIB activity" evidence="6">
    <location>
        <position position="26"/>
    </location>
</feature>
<proteinExistence type="predicted"/>
<dbReference type="PANTHER" id="PTHR30175">
    <property type="entry name" value="PHOSPHOTRANSFERASE SYSTEM TRANSPORT PROTEIN"/>
    <property type="match status" value="1"/>
</dbReference>
<reference evidence="8 9" key="1">
    <citation type="submission" date="2024-03" db="EMBL/GenBank/DDBJ databases">
        <title>Human intestinal bacterial collection.</title>
        <authorList>
            <person name="Pauvert C."/>
            <person name="Hitch T.C.A."/>
            <person name="Clavel T."/>
        </authorList>
    </citation>
    <scope>NUCLEOTIDE SEQUENCE [LARGE SCALE GENOMIC DNA]</scope>
    <source>
        <strain evidence="8 9">CLA-SR-H021</strain>
    </source>
</reference>
<dbReference type="Gene3D" id="3.30.1360.60">
    <property type="entry name" value="Glucose permease domain IIB"/>
    <property type="match status" value="1"/>
</dbReference>
<feature type="non-terminal residue" evidence="8">
    <location>
        <position position="84"/>
    </location>
</feature>
<dbReference type="PANTHER" id="PTHR30175:SF1">
    <property type="entry name" value="PTS SYSTEM ARBUTIN-, CELLOBIOSE-, AND SALICIN-SPECIFIC EIIBC COMPONENT-RELATED"/>
    <property type="match status" value="1"/>
</dbReference>
<dbReference type="PROSITE" id="PS51098">
    <property type="entry name" value="PTS_EIIB_TYPE_1"/>
    <property type="match status" value="1"/>
</dbReference>
<sequence>MKYQTMNENIIRLVGGKDNISAVVHCMTRLRFTLKDRSKAKTEEIKAMDGVIDVVSNDVAYQIIIGTHVSEVHEELISMLGIRD</sequence>
<feature type="domain" description="PTS EIIB type-1" evidence="7">
    <location>
        <begin position="4"/>
        <end position="84"/>
    </location>
</feature>
<dbReference type="Pfam" id="PF00367">
    <property type="entry name" value="PTS_EIIB"/>
    <property type="match status" value="1"/>
</dbReference>
<accession>A0ABV1D7T4</accession>
<dbReference type="PROSITE" id="PS01035">
    <property type="entry name" value="PTS_EIIB_TYPE_1_CYS"/>
    <property type="match status" value="1"/>
</dbReference>
<dbReference type="InterPro" id="IPR036878">
    <property type="entry name" value="Glu_permease_IIB"/>
</dbReference>
<evidence type="ECO:0000256" key="5">
    <source>
        <dbReference type="ARBA" id="ARBA00022777"/>
    </source>
</evidence>
<gene>
    <name evidence="8" type="ORF">WMQ36_15925</name>
</gene>
<organism evidence="8 9">
    <name type="scientific">Enterocloster hominis</name>
    <name type="common">ex Hitch et al. 2024</name>
    <dbReference type="NCBI Taxonomy" id="1917870"/>
    <lineage>
        <taxon>Bacteria</taxon>
        <taxon>Bacillati</taxon>
        <taxon>Bacillota</taxon>
        <taxon>Clostridia</taxon>
        <taxon>Lachnospirales</taxon>
        <taxon>Lachnospiraceae</taxon>
        <taxon>Enterocloster</taxon>
    </lineage>
</organism>
<evidence type="ECO:0000256" key="6">
    <source>
        <dbReference type="PROSITE-ProRule" id="PRU00421"/>
    </source>
</evidence>
<dbReference type="InterPro" id="IPR018113">
    <property type="entry name" value="PTrfase_EIIB_Cys"/>
</dbReference>
<evidence type="ECO:0000256" key="2">
    <source>
        <dbReference type="ARBA" id="ARBA00022597"/>
    </source>
</evidence>
<keyword evidence="9" id="KW-1185">Reference proteome</keyword>
<evidence type="ECO:0000256" key="4">
    <source>
        <dbReference type="ARBA" id="ARBA00022683"/>
    </source>
</evidence>
<name>A0ABV1D7T4_9FIRM</name>
<keyword evidence="1" id="KW-0813">Transport</keyword>
<keyword evidence="4" id="KW-0598">Phosphotransferase system</keyword>
<protein>
    <submittedName>
        <fullName evidence="8">PTS transporter subunit EIIB</fullName>
    </submittedName>
</protein>
<dbReference type="InterPro" id="IPR050558">
    <property type="entry name" value="PTS_Sugar-Specific_Components"/>
</dbReference>
<comment type="caution">
    <text evidence="8">The sequence shown here is derived from an EMBL/GenBank/DDBJ whole genome shotgun (WGS) entry which is preliminary data.</text>
</comment>
<evidence type="ECO:0000256" key="1">
    <source>
        <dbReference type="ARBA" id="ARBA00022448"/>
    </source>
</evidence>
<evidence type="ECO:0000259" key="7">
    <source>
        <dbReference type="PROSITE" id="PS51098"/>
    </source>
</evidence>
<dbReference type="Proteomes" id="UP001454086">
    <property type="component" value="Unassembled WGS sequence"/>
</dbReference>
<dbReference type="InterPro" id="IPR001996">
    <property type="entry name" value="PTS_IIB_1"/>
</dbReference>